<accession>A0A0H3CIB9</accession>
<reference evidence="1 2" key="1">
    <citation type="journal article" date="2010" name="J. Bacteriol.">
        <title>Complete genome sequence of Enterobacter cloacae subsp. cloacae type strain ATCC 13047.</title>
        <authorList>
            <person name="Ren Y."/>
            <person name="Ren Y."/>
            <person name="Zhou Z."/>
            <person name="Guo X."/>
            <person name="Li Y."/>
            <person name="Feng L."/>
            <person name="Wang L."/>
        </authorList>
    </citation>
    <scope>NUCLEOTIDE SEQUENCE [LARGE SCALE GENOMIC DNA]</scope>
    <source>
        <strain evidence="2">ATCC 13047 / DSM 30054 / NBRC 13535 / NCTC 10005 / WDCM 00083 / NCDC 279-56</strain>
    </source>
</reference>
<proteinExistence type="predicted"/>
<dbReference type="InterPro" id="IPR036388">
    <property type="entry name" value="WH-like_DNA-bd_sf"/>
</dbReference>
<dbReference type="EnsemblBacteria" id="ADF61624">
    <property type="protein sequence ID" value="ADF61624"/>
    <property type="gene ID" value="ECL_02072"/>
</dbReference>
<evidence type="ECO:0000313" key="2">
    <source>
        <dbReference type="Proteomes" id="UP000002363"/>
    </source>
</evidence>
<dbReference type="HOGENOM" id="CLU_083269_0_0_6"/>
<dbReference type="AlphaFoldDB" id="A0A0H3CIB9"/>
<evidence type="ECO:0000313" key="1">
    <source>
        <dbReference type="EMBL" id="ADF61624.1"/>
    </source>
</evidence>
<dbReference type="PATRIC" id="fig|716541.4.peg.2269"/>
<gene>
    <name evidence="1" type="ordered locus">ECL_02072</name>
</gene>
<dbReference type="eggNOG" id="ENOG502ZN95">
    <property type="taxonomic scope" value="Bacteria"/>
</dbReference>
<dbReference type="SUPFAM" id="SSF46785">
    <property type="entry name" value="Winged helix' DNA-binding domain"/>
    <property type="match status" value="1"/>
</dbReference>
<dbReference type="Gene3D" id="1.10.10.10">
    <property type="entry name" value="Winged helix-like DNA-binding domain superfamily/Winged helix DNA-binding domain"/>
    <property type="match status" value="1"/>
</dbReference>
<dbReference type="OrthoDB" id="6516106at2"/>
<protein>
    <submittedName>
        <fullName evidence="1">Uncharacterized protein</fullName>
    </submittedName>
</protein>
<dbReference type="RefSeq" id="WP_013096689.1">
    <property type="nucleotide sequence ID" value="NC_014121.1"/>
</dbReference>
<dbReference type="InterPro" id="IPR036390">
    <property type="entry name" value="WH_DNA-bd_sf"/>
</dbReference>
<dbReference type="Proteomes" id="UP000002363">
    <property type="component" value="Chromosome"/>
</dbReference>
<dbReference type="KEGG" id="enc:ECL_02072"/>
<dbReference type="EMBL" id="CP001918">
    <property type="protein sequence ID" value="ADF61624.1"/>
    <property type="molecule type" value="Genomic_DNA"/>
</dbReference>
<sequence>MDNHISSRALLHRRDVIKNNPRFSEAIIEHYKINDSIYKKQPLFYKTMLQESRFNIILAMCCFIFGNQAESVSEIKALCSRYKIASPNSVIAIITLLRTTGRIKTWRCMEDRRKTRIAPTQKGLDELKRYMSGAFIPVSILYPTFNIDLNLLDNDILRNNFFRRAAEYLFRGLTFKAVLPEVGLFIDKDGGRMIMLYLYLQAIKNKTAHGAIIDYSPGTLAKAFFVSRIHVARIIKSAQEAGYLKDRGDGRMTIYPAFMQLVENYAGLYFAYVTHYINVVPKERRQGGDVTSPV</sequence>
<name>A0A0H3CIB9_ENTCC</name>
<keyword evidence="2" id="KW-1185">Reference proteome</keyword>
<organism evidence="1 2">
    <name type="scientific">Enterobacter cloacae subsp. cloacae (strain ATCC 13047 / DSM 30054 / NBRC 13535 / NCTC 10005 / WDCM 00083 / NCDC 279-56)</name>
    <dbReference type="NCBI Taxonomy" id="716541"/>
    <lineage>
        <taxon>Bacteria</taxon>
        <taxon>Pseudomonadati</taxon>
        <taxon>Pseudomonadota</taxon>
        <taxon>Gammaproteobacteria</taxon>
        <taxon>Enterobacterales</taxon>
        <taxon>Enterobacteriaceae</taxon>
        <taxon>Enterobacter</taxon>
        <taxon>Enterobacter cloacae complex</taxon>
    </lineage>
</organism>